<dbReference type="Gene3D" id="1.10.260.50">
    <property type="match status" value="1"/>
</dbReference>
<dbReference type="InterPro" id="IPR000192">
    <property type="entry name" value="Aminotrans_V_dom"/>
</dbReference>
<evidence type="ECO:0000256" key="3">
    <source>
        <dbReference type="ARBA" id="ARBA00022679"/>
    </source>
</evidence>
<dbReference type="GO" id="GO:0008483">
    <property type="term" value="F:transaminase activity"/>
    <property type="evidence" value="ECO:0007669"/>
    <property type="project" value="UniProtKB-KW"/>
</dbReference>
<organism evidence="10 11">
    <name type="scientific">Synoicihabitans lomoniglobus</name>
    <dbReference type="NCBI Taxonomy" id="2909285"/>
    <lineage>
        <taxon>Bacteria</taxon>
        <taxon>Pseudomonadati</taxon>
        <taxon>Verrucomicrobiota</taxon>
        <taxon>Opitutia</taxon>
        <taxon>Opitutales</taxon>
        <taxon>Opitutaceae</taxon>
        <taxon>Synoicihabitans</taxon>
    </lineage>
</organism>
<name>A0AAE9ZVI2_9BACT</name>
<comment type="catalytic activity">
    <reaction evidence="8">
        <text>(sulfur carrier)-H + L-cysteine = (sulfur carrier)-SH + L-alanine</text>
        <dbReference type="Rhea" id="RHEA:43892"/>
        <dbReference type="Rhea" id="RHEA-COMP:14737"/>
        <dbReference type="Rhea" id="RHEA-COMP:14739"/>
        <dbReference type="ChEBI" id="CHEBI:29917"/>
        <dbReference type="ChEBI" id="CHEBI:35235"/>
        <dbReference type="ChEBI" id="CHEBI:57972"/>
        <dbReference type="ChEBI" id="CHEBI:64428"/>
        <dbReference type="EC" id="2.8.1.7"/>
    </reaction>
</comment>
<evidence type="ECO:0000256" key="1">
    <source>
        <dbReference type="ARBA" id="ARBA00001933"/>
    </source>
</evidence>
<dbReference type="Gene3D" id="3.90.1150.10">
    <property type="entry name" value="Aspartate Aminotransferase, domain 1"/>
    <property type="match status" value="1"/>
</dbReference>
<keyword evidence="5" id="KW-0663">Pyridoxal phosphate</keyword>
<dbReference type="Pfam" id="PF00266">
    <property type="entry name" value="Aminotran_5"/>
    <property type="match status" value="1"/>
</dbReference>
<evidence type="ECO:0000313" key="11">
    <source>
        <dbReference type="Proteomes" id="UP001218638"/>
    </source>
</evidence>
<accession>A0AAE9ZVI2</accession>
<keyword evidence="11" id="KW-1185">Reference proteome</keyword>
<dbReference type="GO" id="GO:0046872">
    <property type="term" value="F:metal ion binding"/>
    <property type="evidence" value="ECO:0007669"/>
    <property type="project" value="UniProtKB-KW"/>
</dbReference>
<dbReference type="Gene3D" id="3.40.640.10">
    <property type="entry name" value="Type I PLP-dependent aspartate aminotransferase-like (Major domain)"/>
    <property type="match status" value="1"/>
</dbReference>
<evidence type="ECO:0000256" key="6">
    <source>
        <dbReference type="ARBA" id="ARBA00023004"/>
    </source>
</evidence>
<comment type="similarity">
    <text evidence="2">Belongs to the class-V pyridoxal-phosphate-dependent aminotransferase family. NifS/IscS subfamily.</text>
</comment>
<gene>
    <name evidence="10" type="ORF">PXH66_12925</name>
</gene>
<dbReference type="Proteomes" id="UP001218638">
    <property type="component" value="Chromosome"/>
</dbReference>
<keyword evidence="10" id="KW-0032">Aminotransferase</keyword>
<dbReference type="InterPro" id="IPR015421">
    <property type="entry name" value="PyrdxlP-dep_Trfase_major"/>
</dbReference>
<sequence>MPYFDYNATTPLTAAAREAWLGAQTDAWQNASSPHRAGARVGLRLQAAREKIGLVMDCRADRVVFTGGATEAAHGIMQHLSEQLPADAKIAVNSTEHPCVLGAVGSYFESEQVVRLPVETSGRIEMSAVEAALGEGVKAVVVMAANNETGVLQPWEEIAELCRHAGATFVCDASQWLGKLPAGGLAAADWVFGAAHKFGGPKGVGFLLRPAGDNGFSLRRGGGQESGQRGGTEDFPGIAAMVAALLEAEQSKVLHESDRLRTREAFEREIQRRLPDTRVVGAAAERLWNTIALVMPHGENHRWVARLDKCQLQVSTGSACASGKDAPSHVLAAMRVTGEEARRVIRISAGWETTPQEWQELADALVVVAPSTKPASAVISI</sequence>
<evidence type="ECO:0000256" key="8">
    <source>
        <dbReference type="ARBA" id="ARBA00050776"/>
    </source>
</evidence>
<dbReference type="InterPro" id="IPR015422">
    <property type="entry name" value="PyrdxlP-dep_Trfase_small"/>
</dbReference>
<comment type="cofactor">
    <cofactor evidence="1">
        <name>pyridoxal 5'-phosphate</name>
        <dbReference type="ChEBI" id="CHEBI:597326"/>
    </cofactor>
</comment>
<dbReference type="PANTHER" id="PTHR11601">
    <property type="entry name" value="CYSTEINE DESULFURYLASE FAMILY MEMBER"/>
    <property type="match status" value="1"/>
</dbReference>
<proteinExistence type="inferred from homology"/>
<evidence type="ECO:0000256" key="7">
    <source>
        <dbReference type="ARBA" id="ARBA00023014"/>
    </source>
</evidence>
<dbReference type="KEGG" id="slom:PXH66_12925"/>
<dbReference type="AlphaFoldDB" id="A0AAE9ZVI2"/>
<reference evidence="10" key="1">
    <citation type="submission" date="2023-03" db="EMBL/GenBank/DDBJ databases">
        <title>Lomoglobus Profundus gen. nov., sp. nov., a novel member of the phylum Verrucomicrobia, isolated from deep-marine sediment of South China Sea.</title>
        <authorList>
            <person name="Ahmad T."/>
            <person name="Ishaq S.E."/>
            <person name="Wang F."/>
        </authorList>
    </citation>
    <scope>NUCLEOTIDE SEQUENCE</scope>
    <source>
        <strain evidence="10">LMO-M01</strain>
    </source>
</reference>
<evidence type="ECO:0000259" key="9">
    <source>
        <dbReference type="Pfam" id="PF00266"/>
    </source>
</evidence>
<keyword evidence="6" id="KW-0408">Iron</keyword>
<dbReference type="GO" id="GO:0031071">
    <property type="term" value="F:cysteine desulfurase activity"/>
    <property type="evidence" value="ECO:0007669"/>
    <property type="project" value="UniProtKB-EC"/>
</dbReference>
<dbReference type="GO" id="GO:0051536">
    <property type="term" value="F:iron-sulfur cluster binding"/>
    <property type="evidence" value="ECO:0007669"/>
    <property type="project" value="UniProtKB-KW"/>
</dbReference>
<keyword evidence="4" id="KW-0479">Metal-binding</keyword>
<dbReference type="InterPro" id="IPR016454">
    <property type="entry name" value="Cysteine_dSase"/>
</dbReference>
<dbReference type="PIRSF" id="PIRSF005572">
    <property type="entry name" value="NifS"/>
    <property type="match status" value="1"/>
</dbReference>
<dbReference type="RefSeq" id="WP_330928585.1">
    <property type="nucleotide sequence ID" value="NZ_CP119075.1"/>
</dbReference>
<protein>
    <submittedName>
        <fullName evidence="10">Aminotransferase class V-fold PLP-dependent enzyme</fullName>
    </submittedName>
</protein>
<dbReference type="PANTHER" id="PTHR11601:SF34">
    <property type="entry name" value="CYSTEINE DESULFURASE"/>
    <property type="match status" value="1"/>
</dbReference>
<evidence type="ECO:0000313" key="10">
    <source>
        <dbReference type="EMBL" id="WED63233.1"/>
    </source>
</evidence>
<dbReference type="InterPro" id="IPR015424">
    <property type="entry name" value="PyrdxlP-dep_Trfase"/>
</dbReference>
<evidence type="ECO:0000256" key="5">
    <source>
        <dbReference type="ARBA" id="ARBA00022898"/>
    </source>
</evidence>
<dbReference type="SUPFAM" id="SSF53383">
    <property type="entry name" value="PLP-dependent transferases"/>
    <property type="match status" value="1"/>
</dbReference>
<evidence type="ECO:0000256" key="2">
    <source>
        <dbReference type="ARBA" id="ARBA00006490"/>
    </source>
</evidence>
<keyword evidence="3" id="KW-0808">Transferase</keyword>
<feature type="domain" description="Aminotransferase class V" evidence="9">
    <location>
        <begin position="3"/>
        <end position="359"/>
    </location>
</feature>
<evidence type="ECO:0000256" key="4">
    <source>
        <dbReference type="ARBA" id="ARBA00022723"/>
    </source>
</evidence>
<dbReference type="EMBL" id="CP119075">
    <property type="protein sequence ID" value="WED63233.1"/>
    <property type="molecule type" value="Genomic_DNA"/>
</dbReference>
<keyword evidence="7" id="KW-0411">Iron-sulfur</keyword>